<dbReference type="NCBIfam" id="TIGR02167">
    <property type="entry name" value="Liste_lipo_26"/>
    <property type="match status" value="5"/>
</dbReference>
<proteinExistence type="predicted"/>
<feature type="chain" id="PRO_5044253204" description="BspA family leucine-rich repeat surface protein" evidence="1">
    <location>
        <begin position="30"/>
        <end position="373"/>
    </location>
</feature>
<keyword evidence="1" id="KW-0732">Signal</keyword>
<gene>
    <name evidence="2" type="ORF">GTC17259_17460</name>
</gene>
<protein>
    <recommendedName>
        <fullName evidence="3">BspA family leucine-rich repeat surface protein</fullName>
    </recommendedName>
</protein>
<dbReference type="EMBL" id="AP035787">
    <property type="protein sequence ID" value="BFO76696.1"/>
    <property type="molecule type" value="Genomic_DNA"/>
</dbReference>
<evidence type="ECO:0008006" key="3">
    <source>
        <dbReference type="Google" id="ProtNLM"/>
    </source>
</evidence>
<dbReference type="InterPro" id="IPR032675">
    <property type="entry name" value="LRR_dom_sf"/>
</dbReference>
<evidence type="ECO:0000313" key="2">
    <source>
        <dbReference type="EMBL" id="BFO76696.1"/>
    </source>
</evidence>
<dbReference type="InterPro" id="IPR011889">
    <property type="entry name" value="Liste_lipo_26"/>
</dbReference>
<dbReference type="Pfam" id="PF03382">
    <property type="entry name" value="DUF285"/>
    <property type="match status" value="2"/>
</dbReference>
<organism evidence="2">
    <name type="scientific">Prevotella sp. GTC17259</name>
    <dbReference type="NCBI Taxonomy" id="3236795"/>
    <lineage>
        <taxon>Bacteria</taxon>
        <taxon>Pseudomonadati</taxon>
        <taxon>Bacteroidota</taxon>
        <taxon>Bacteroidia</taxon>
        <taxon>Bacteroidales</taxon>
        <taxon>Prevotellaceae</taxon>
        <taxon>Prevotella</taxon>
    </lineage>
</organism>
<dbReference type="SUPFAM" id="SSF52058">
    <property type="entry name" value="L domain-like"/>
    <property type="match status" value="1"/>
</dbReference>
<dbReference type="Gene3D" id="3.80.10.10">
    <property type="entry name" value="Ribonuclease Inhibitor"/>
    <property type="match status" value="1"/>
</dbReference>
<name>A0AB33J3D2_9BACT</name>
<dbReference type="AlphaFoldDB" id="A0AB33J3D2"/>
<dbReference type="InterPro" id="IPR005046">
    <property type="entry name" value="DUF285"/>
</dbReference>
<sequence>MMMKLKSLRNLFATVVALFAMMFALPTLAQQPEAYVVKSDAGKTLTFYYDTQRGKHASVAVFGINDTQKDMYGYTYPTWAGSVEKPNATTTQAIFDPSFKSYRPTSTADWFACCTRLKQIKGIEYLNTSEVTDMHSMFYGCFSLTSLNVSGFDTKQVTDMSEMFAACSSLSVLDLSHFNTKNVVNMNSMFSNCSALWSLNISNFDTKQVTDMSFMFFNCTALPTLNVSGFNTENVVNMELMFSNCTVVSTLDVSSFNTEKVENMRFMFAECPALTTIYSNSTWRCMRSDEMFKGCVKLKGAVEYNPAQVDVSMANPEYGYFKKKTSTGIETIQQLPADTYQPIYNLQGVRMNQTWEALPKGVYIVGGKKVVKK</sequence>
<reference evidence="2" key="1">
    <citation type="submission" date="2024-07" db="EMBL/GenBank/DDBJ databases">
        <title>Complete genome sequence of Prevotella sp. YM-2024 GTC17259.</title>
        <authorList>
            <person name="Hayashi M."/>
            <person name="Muto Y."/>
            <person name="Tanaka K."/>
            <person name="Niwa H."/>
        </authorList>
    </citation>
    <scope>NUCLEOTIDE SEQUENCE</scope>
    <source>
        <strain evidence="2">GTC17259</strain>
    </source>
</reference>
<accession>A0AB33J3D2</accession>
<evidence type="ECO:0000256" key="1">
    <source>
        <dbReference type="SAM" id="SignalP"/>
    </source>
</evidence>
<feature type="signal peptide" evidence="1">
    <location>
        <begin position="1"/>
        <end position="29"/>
    </location>
</feature>